<protein>
    <submittedName>
        <fullName evidence="6">Uncharacterized protein</fullName>
    </submittedName>
</protein>
<evidence type="ECO:0000256" key="3">
    <source>
        <dbReference type="ARBA" id="ARBA00022553"/>
    </source>
</evidence>
<dbReference type="Proteomes" id="UP000694388">
    <property type="component" value="Unplaced"/>
</dbReference>
<dbReference type="PANTHER" id="PTHR14150:SF12">
    <property type="entry name" value="U3 SMALL NUCLEOLAR RNA-ASSOCIATED PROTEIN 14 HOMOLOG A"/>
    <property type="match status" value="1"/>
</dbReference>
<dbReference type="Ensembl" id="ENSEBUT00000004381.1">
    <property type="protein sequence ID" value="ENSEBUP00000003974.1"/>
    <property type="gene ID" value="ENSEBUG00000002796.1"/>
</dbReference>
<dbReference type="GO" id="GO:0006364">
    <property type="term" value="P:rRNA processing"/>
    <property type="evidence" value="ECO:0007669"/>
    <property type="project" value="InterPro"/>
</dbReference>
<comment type="subcellular location">
    <subcellularLocation>
        <location evidence="1">Nucleus</location>
        <location evidence="1">Nucleolus</location>
    </subcellularLocation>
</comment>
<evidence type="ECO:0000256" key="1">
    <source>
        <dbReference type="ARBA" id="ARBA00004604"/>
    </source>
</evidence>
<accession>A0A8C4PY10</accession>
<proteinExistence type="inferred from homology"/>
<reference evidence="6" key="1">
    <citation type="submission" date="2025-08" db="UniProtKB">
        <authorList>
            <consortium name="Ensembl"/>
        </authorList>
    </citation>
    <scope>IDENTIFICATION</scope>
</reference>
<dbReference type="OMA" id="EDHIKDY"/>
<dbReference type="GeneTree" id="ENSGT00390000008142"/>
<keyword evidence="7" id="KW-1185">Reference proteome</keyword>
<organism evidence="6 7">
    <name type="scientific">Eptatretus burgeri</name>
    <name type="common">Inshore hagfish</name>
    <dbReference type="NCBI Taxonomy" id="7764"/>
    <lineage>
        <taxon>Eukaryota</taxon>
        <taxon>Metazoa</taxon>
        <taxon>Chordata</taxon>
        <taxon>Craniata</taxon>
        <taxon>Vertebrata</taxon>
        <taxon>Cyclostomata</taxon>
        <taxon>Myxini</taxon>
        <taxon>Myxiniformes</taxon>
        <taxon>Myxinidae</taxon>
        <taxon>Eptatretinae</taxon>
        <taxon>Eptatretus</taxon>
    </lineage>
</organism>
<dbReference type="PANTHER" id="PTHR14150">
    <property type="entry name" value="U3 SMALL NUCLEOLAR RNA-ASSOCIATED PROTEIN 14"/>
    <property type="match status" value="1"/>
</dbReference>
<dbReference type="GO" id="GO:0032040">
    <property type="term" value="C:small-subunit processome"/>
    <property type="evidence" value="ECO:0007669"/>
    <property type="project" value="InterPro"/>
</dbReference>
<sequence length="526" mass="59678">KWLPVVLQGRREVSLVLPRENWNMTKDLARPLHDVTRGSKVGLKARARRIELQKYRALQSFFEAKARRQHKIKSKTYHRIQKRGRMKDESKQLEKLVNSNDQSAVDKHFQLLDIARIKERITLRHKNTGKWAKAQALIAKYDPKARAELHEQLMRSKELNRKRLTTTLLDDGSDDEIQSVDEEAKPCNIGSLTNPWMHMSVQLESCATLVGKDKKKEGSEVAEDMKDNEEVVKIDDDNDEDAFENEQTLCKVGSSPRLSQEGQKVFSKEPGNDFEGTEYCEVLFSSCDKNLDASETISKNDGIKPTMKLSKQIGKQNQTINNEVQSKMGKRKRKKCKNKMKSEAKNSTKMSVKSDEHVCLKKREENMWEEQKSQRALILEAFSGDDVVGDFSKEKNAKVLSEAPQVKDYTLPGWGEWSGVGIAPNPRKRHSCTSGGGPRKDRSLPHIILSEKRNAALAQHQVLKVPYPFNTAADFEQSLHGPLSTTWIPSQAARLLNQPRVHTQMGAIIKPISAEEIFGDAGRHGH</sequence>
<evidence type="ECO:0000313" key="7">
    <source>
        <dbReference type="Proteomes" id="UP000694388"/>
    </source>
</evidence>
<reference evidence="6" key="2">
    <citation type="submission" date="2025-09" db="UniProtKB">
        <authorList>
            <consortium name="Ensembl"/>
        </authorList>
    </citation>
    <scope>IDENTIFICATION</scope>
</reference>
<feature type="compositionally biased region" description="Basic and acidic residues" evidence="5">
    <location>
        <begin position="340"/>
        <end position="350"/>
    </location>
</feature>
<dbReference type="InterPro" id="IPR006709">
    <property type="entry name" value="SSU_processome_Utp14"/>
</dbReference>
<feature type="compositionally biased region" description="Basic residues" evidence="5">
    <location>
        <begin position="328"/>
        <end position="339"/>
    </location>
</feature>
<evidence type="ECO:0000256" key="5">
    <source>
        <dbReference type="SAM" id="MobiDB-lite"/>
    </source>
</evidence>
<keyword evidence="3" id="KW-0597">Phosphoprotein</keyword>
<dbReference type="AlphaFoldDB" id="A0A8C4PY10"/>
<evidence type="ECO:0000313" key="6">
    <source>
        <dbReference type="Ensembl" id="ENSEBUP00000003974.1"/>
    </source>
</evidence>
<feature type="region of interest" description="Disordered" evidence="5">
    <location>
        <begin position="325"/>
        <end position="350"/>
    </location>
</feature>
<comment type="similarity">
    <text evidence="2">Belongs to the UTP14 family.</text>
</comment>
<keyword evidence="4" id="KW-0539">Nucleus</keyword>
<name>A0A8C4PY10_EPTBU</name>
<evidence type="ECO:0000256" key="4">
    <source>
        <dbReference type="ARBA" id="ARBA00023242"/>
    </source>
</evidence>
<evidence type="ECO:0000256" key="2">
    <source>
        <dbReference type="ARBA" id="ARBA00007774"/>
    </source>
</evidence>
<dbReference type="Pfam" id="PF04615">
    <property type="entry name" value="Utp14"/>
    <property type="match status" value="1"/>
</dbReference>